<gene>
    <name evidence="2" type="ORF">IMG5_138750</name>
</gene>
<keyword evidence="3" id="KW-1185">Reference proteome</keyword>
<proteinExistence type="predicted"/>
<organism evidence="2 3">
    <name type="scientific">Ichthyophthirius multifiliis</name>
    <name type="common">White spot disease agent</name>
    <name type="synonym">Ich</name>
    <dbReference type="NCBI Taxonomy" id="5932"/>
    <lineage>
        <taxon>Eukaryota</taxon>
        <taxon>Sar</taxon>
        <taxon>Alveolata</taxon>
        <taxon>Ciliophora</taxon>
        <taxon>Intramacronucleata</taxon>
        <taxon>Oligohymenophorea</taxon>
        <taxon>Hymenostomatida</taxon>
        <taxon>Ophryoglenina</taxon>
        <taxon>Ichthyophthirius</taxon>
    </lineage>
</organism>
<dbReference type="RefSeq" id="XP_004031785.1">
    <property type="nucleotide sequence ID" value="XM_004031737.1"/>
</dbReference>
<dbReference type="InParanoid" id="G0QX72"/>
<dbReference type="EMBL" id="GL984037">
    <property type="protein sequence ID" value="EGR30189.1"/>
    <property type="molecule type" value="Genomic_DNA"/>
</dbReference>
<feature type="compositionally biased region" description="Polar residues" evidence="1">
    <location>
        <begin position="81"/>
        <end position="90"/>
    </location>
</feature>
<accession>G0QX72</accession>
<feature type="region of interest" description="Disordered" evidence="1">
    <location>
        <begin position="72"/>
        <end position="108"/>
    </location>
</feature>
<dbReference type="GeneID" id="14906298"/>
<dbReference type="AlphaFoldDB" id="G0QX72"/>
<evidence type="ECO:0000256" key="1">
    <source>
        <dbReference type="SAM" id="MobiDB-lite"/>
    </source>
</evidence>
<sequence>MKKRQGDIKGFISEMKKVHDDFKKKKVKNVLDEEVPKDDNFKISNVAAPQKPKLKGILNMFQKQYITNTNKFLPNKKQNKDYSQQQYQNGSEGGDKNEDIDNAFYSGS</sequence>
<evidence type="ECO:0000313" key="2">
    <source>
        <dbReference type="EMBL" id="EGR30189.1"/>
    </source>
</evidence>
<protein>
    <submittedName>
        <fullName evidence="2">Uncharacterized protein</fullName>
    </submittedName>
</protein>
<reference evidence="2 3" key="1">
    <citation type="submission" date="2011-07" db="EMBL/GenBank/DDBJ databases">
        <authorList>
            <person name="Coyne R."/>
            <person name="Brami D."/>
            <person name="Johnson J."/>
            <person name="Hostetler J."/>
            <person name="Hannick L."/>
            <person name="Clark T."/>
            <person name="Cassidy-Hanley D."/>
            <person name="Inman J."/>
        </authorList>
    </citation>
    <scope>NUCLEOTIDE SEQUENCE [LARGE SCALE GENOMIC DNA]</scope>
    <source>
        <strain evidence="2 3">G5</strain>
    </source>
</reference>
<name>G0QX72_ICHMU</name>
<evidence type="ECO:0000313" key="3">
    <source>
        <dbReference type="Proteomes" id="UP000008983"/>
    </source>
</evidence>
<dbReference type="Proteomes" id="UP000008983">
    <property type="component" value="Unassembled WGS sequence"/>
</dbReference>